<keyword evidence="4" id="KW-1185">Reference proteome</keyword>
<reference evidence="3" key="2">
    <citation type="submission" date="2016-11" db="EMBL/GenBank/DDBJ databases">
        <authorList>
            <person name="Varghese N."/>
            <person name="Submissions S."/>
        </authorList>
    </citation>
    <scope>NUCLEOTIDE SEQUENCE [LARGE SCALE GENOMIC DNA]</scope>
    <source>
        <strain evidence="3">DSM 19859</strain>
    </source>
</reference>
<accession>A0A1M5YUC2</accession>
<dbReference type="STRING" id="573501.SAMN04487999_2364"/>
<reference evidence="2" key="1">
    <citation type="submission" date="2016-11" db="EMBL/GenBank/DDBJ databases">
        <authorList>
            <person name="Jaros S."/>
            <person name="Januszkiewicz K."/>
            <person name="Wedrychowicz H."/>
        </authorList>
    </citation>
    <scope>NUCLEOTIDE SEQUENCE [LARGE SCALE GENOMIC DNA]</scope>
    <source>
        <strain evidence="2">DSM 19859</strain>
    </source>
</reference>
<gene>
    <name evidence="1" type="ORF">DSM01_1639</name>
    <name evidence="2" type="ORF">SAMN04487999_2364</name>
</gene>
<evidence type="ECO:0000313" key="3">
    <source>
        <dbReference type="Proteomes" id="UP000184240"/>
    </source>
</evidence>
<organism evidence="2 3">
    <name type="scientific">Leeuwenhoekiella palythoae</name>
    <dbReference type="NCBI Taxonomy" id="573501"/>
    <lineage>
        <taxon>Bacteria</taxon>
        <taxon>Pseudomonadati</taxon>
        <taxon>Bacteroidota</taxon>
        <taxon>Flavobacteriia</taxon>
        <taxon>Flavobacteriales</taxon>
        <taxon>Flavobacteriaceae</taxon>
        <taxon>Leeuwenhoekiella</taxon>
    </lineage>
</organism>
<dbReference type="Proteomes" id="UP000290037">
    <property type="component" value="Unassembled WGS sequence"/>
</dbReference>
<reference evidence="1 4" key="3">
    <citation type="submission" date="2018-07" db="EMBL/GenBank/DDBJ databases">
        <title>Leeuwenhoekiella genomics.</title>
        <authorList>
            <person name="Tahon G."/>
            <person name="Willems A."/>
        </authorList>
    </citation>
    <scope>NUCLEOTIDE SEQUENCE [LARGE SCALE GENOMIC DNA]</scope>
    <source>
        <strain evidence="1 4">LMG 24856</strain>
    </source>
</reference>
<evidence type="ECO:0000313" key="4">
    <source>
        <dbReference type="Proteomes" id="UP000290037"/>
    </source>
</evidence>
<protein>
    <recommendedName>
        <fullName evidence="5">GTPase</fullName>
    </recommendedName>
</protein>
<sequence length="122" mass="14032">MITLLFVYNARSGTLNALLDGVHKIVSPSTYSCKLCRLTHGAFQEREMWKAFRQSTALNMEFYHRDEFLQNCTAERNDQWEFPVILSKTETGLNVFLSKEELETLNTEAALIQAIKAKLKTL</sequence>
<evidence type="ECO:0008006" key="5">
    <source>
        <dbReference type="Google" id="ProtNLM"/>
    </source>
</evidence>
<dbReference type="Proteomes" id="UP000184240">
    <property type="component" value="Unassembled WGS sequence"/>
</dbReference>
<dbReference type="EMBL" id="QOVN01000003">
    <property type="protein sequence ID" value="RXG29538.1"/>
    <property type="molecule type" value="Genomic_DNA"/>
</dbReference>
<dbReference type="RefSeq" id="WP_233430642.1">
    <property type="nucleotide sequence ID" value="NZ_FQXT01000004.1"/>
</dbReference>
<name>A0A1M5YUC2_9FLAO</name>
<dbReference type="EMBL" id="FQXT01000004">
    <property type="protein sequence ID" value="SHI15651.1"/>
    <property type="molecule type" value="Genomic_DNA"/>
</dbReference>
<dbReference type="AlphaFoldDB" id="A0A1M5YUC2"/>
<evidence type="ECO:0000313" key="2">
    <source>
        <dbReference type="EMBL" id="SHI15651.1"/>
    </source>
</evidence>
<evidence type="ECO:0000313" key="1">
    <source>
        <dbReference type="EMBL" id="RXG29538.1"/>
    </source>
</evidence>
<proteinExistence type="predicted"/>